<dbReference type="Proteomes" id="UP000180254">
    <property type="component" value="Unassembled WGS sequence"/>
</dbReference>
<dbReference type="InterPro" id="IPR052399">
    <property type="entry name" value="Phage_Baseplate_Assmbl_Protein"/>
</dbReference>
<sequence>MYTYSDILQRIKNYIQNPASLIEGTFVMDVIQSVSREFKIYYSQLKYIEDQAYIDTAVNDGLDRKALDHNITRKNALSSEGEVEFTGTPGALIDSGVVLSSDTLKFSTIGTGIIAKDGKATIKVRCMDSGTKGNVPIGAITKIDNAQEGLKSVTNLSALEGGADIEDDESLRDRVLFHIRKPITSGNKYHYEEWARENVNVGKVKVYPLWNGPGTVKVSVLNRDYGTASPEVLSELKQTIDPVDGMGEGKAPVGAVVTISTAIEVSVNIAMNITYKDGAVASVVNGGIKENLVEYLRNIGYSDKQVVSYAQIGYLTLIVEDVADYTGLTLNIASDNIAIGEEQIAILGELMINGEVV</sequence>
<dbReference type="PANTHER" id="PTHR37829:SF3">
    <property type="entry name" value="PROTEIN JAYE-RELATED"/>
    <property type="match status" value="1"/>
</dbReference>
<evidence type="ECO:0000256" key="1">
    <source>
        <dbReference type="ARBA" id="ARBA00038087"/>
    </source>
</evidence>
<dbReference type="STRING" id="39480.EUAN_12300"/>
<dbReference type="OrthoDB" id="2554267at2"/>
<comment type="caution">
    <text evidence="5">The sequence shown here is derived from an EMBL/GenBank/DDBJ whole genome shotgun (WGS) entry which is preliminary data.</text>
</comment>
<dbReference type="EMBL" id="MKIE01000004">
    <property type="protein sequence ID" value="OHW62161.1"/>
    <property type="molecule type" value="Genomic_DNA"/>
</dbReference>
<dbReference type="Pfam" id="PF04865">
    <property type="entry name" value="Baseplate_J"/>
    <property type="match status" value="1"/>
</dbReference>
<name>A0A1S1V690_9FIRM</name>
<evidence type="ECO:0000313" key="6">
    <source>
        <dbReference type="Proteomes" id="UP000180254"/>
    </source>
</evidence>
<dbReference type="PANTHER" id="PTHR37829">
    <property type="entry name" value="PHAGE-LIKE ELEMENT PBSX PROTEIN XKDT"/>
    <property type="match status" value="1"/>
</dbReference>
<evidence type="ECO:0000259" key="2">
    <source>
        <dbReference type="Pfam" id="PF04865"/>
    </source>
</evidence>
<accession>A0A1S1V690</accession>
<evidence type="ECO:0000259" key="3">
    <source>
        <dbReference type="Pfam" id="PF26078"/>
    </source>
</evidence>
<dbReference type="AlphaFoldDB" id="A0A1S1V690"/>
<evidence type="ECO:0000259" key="4">
    <source>
        <dbReference type="Pfam" id="PF26079"/>
    </source>
</evidence>
<reference evidence="5 6" key="1">
    <citation type="submission" date="2016-09" db="EMBL/GenBank/DDBJ databases">
        <title>Genome sequence of Eubacterium angustum.</title>
        <authorList>
            <person name="Poehlein A."/>
            <person name="Daniel R."/>
        </authorList>
    </citation>
    <scope>NUCLEOTIDE SEQUENCE [LARGE SCALE GENOMIC DNA]</scope>
    <source>
        <strain evidence="5 6">DSM 1989</strain>
    </source>
</reference>
<dbReference type="InterPro" id="IPR058531">
    <property type="entry name" value="Baseplate_J_M"/>
</dbReference>
<dbReference type="Pfam" id="PF26078">
    <property type="entry name" value="Baseplate_J_M"/>
    <property type="match status" value="1"/>
</dbReference>
<proteinExistence type="inferred from homology"/>
<organism evidence="5 6">
    <name type="scientific">Andreesenia angusta</name>
    <dbReference type="NCBI Taxonomy" id="39480"/>
    <lineage>
        <taxon>Bacteria</taxon>
        <taxon>Bacillati</taxon>
        <taxon>Bacillota</taxon>
        <taxon>Tissierellia</taxon>
        <taxon>Tissierellales</taxon>
        <taxon>Gottschalkiaceae</taxon>
        <taxon>Andreesenia</taxon>
    </lineage>
</organism>
<evidence type="ECO:0000313" key="5">
    <source>
        <dbReference type="EMBL" id="OHW62161.1"/>
    </source>
</evidence>
<gene>
    <name evidence="5" type="ORF">EUAN_12300</name>
</gene>
<dbReference type="Pfam" id="PF26079">
    <property type="entry name" value="Baseplate_J_C"/>
    <property type="match status" value="1"/>
</dbReference>
<feature type="domain" description="Baseplate J-like central" evidence="3">
    <location>
        <begin position="184"/>
        <end position="260"/>
    </location>
</feature>
<protein>
    <submittedName>
        <fullName evidence="5">Baseplate J-like protein</fullName>
    </submittedName>
</protein>
<feature type="domain" description="Baseplate protein J-like barrel" evidence="2">
    <location>
        <begin position="83"/>
        <end position="162"/>
    </location>
</feature>
<dbReference type="InterPro" id="IPR006949">
    <property type="entry name" value="Barrel_Baseplate_J-like"/>
</dbReference>
<dbReference type="InterPro" id="IPR058530">
    <property type="entry name" value="Baseplate_J-like_C"/>
</dbReference>
<feature type="domain" description="Baseplate J-like C-terminal" evidence="4">
    <location>
        <begin position="267"/>
        <end position="352"/>
    </location>
</feature>
<keyword evidence="6" id="KW-1185">Reference proteome</keyword>
<comment type="similarity">
    <text evidence="1">Belongs to the Mu gp47/PBSX XkdT family.</text>
</comment>